<organism evidence="2 3">
    <name type="scientific">Peribacillus asahii</name>
    <dbReference type="NCBI Taxonomy" id="228899"/>
    <lineage>
        <taxon>Bacteria</taxon>
        <taxon>Bacillati</taxon>
        <taxon>Bacillota</taxon>
        <taxon>Bacilli</taxon>
        <taxon>Bacillales</taxon>
        <taxon>Bacillaceae</taxon>
        <taxon>Peribacillus</taxon>
    </lineage>
</organism>
<feature type="transmembrane region" description="Helical" evidence="1">
    <location>
        <begin position="68"/>
        <end position="91"/>
    </location>
</feature>
<keyword evidence="1" id="KW-0812">Transmembrane</keyword>
<dbReference type="Proteomes" id="UP000266016">
    <property type="component" value="Unassembled WGS sequence"/>
</dbReference>
<proteinExistence type="predicted"/>
<name>A0A398AXA7_9BACI</name>
<comment type="caution">
    <text evidence="2">The sequence shown here is derived from an EMBL/GenBank/DDBJ whole genome shotgun (WGS) entry which is preliminary data.</text>
</comment>
<evidence type="ECO:0000313" key="3">
    <source>
        <dbReference type="Proteomes" id="UP000266016"/>
    </source>
</evidence>
<evidence type="ECO:0000256" key="1">
    <source>
        <dbReference type="SAM" id="Phobius"/>
    </source>
</evidence>
<dbReference type="RefSeq" id="WP_119118615.1">
    <property type="nucleotide sequence ID" value="NZ_QWVS01000050.1"/>
</dbReference>
<feature type="transmembrane region" description="Helical" evidence="1">
    <location>
        <begin position="36"/>
        <end position="56"/>
    </location>
</feature>
<keyword evidence="3" id="KW-1185">Reference proteome</keyword>
<feature type="transmembrane region" description="Helical" evidence="1">
    <location>
        <begin position="103"/>
        <end position="126"/>
    </location>
</feature>
<protein>
    <submittedName>
        <fullName evidence="2">Uncharacterized protein</fullName>
    </submittedName>
</protein>
<reference evidence="2 3" key="1">
    <citation type="submission" date="2018-08" db="EMBL/GenBank/DDBJ databases">
        <title>Bacillus jemisoniae sp. nov., Bacillus chryseoplanitiae sp. nov., Bacillus resnikiae sp. nov., and Bacillus frankliniae sp. nov., isolated from Viking spacecraft and associated surfaces.</title>
        <authorList>
            <person name="Seuylemezian A."/>
            <person name="Vaishampayan P."/>
        </authorList>
    </citation>
    <scope>NUCLEOTIDE SEQUENCE [LARGE SCALE GENOMIC DNA]</scope>
    <source>
        <strain evidence="2 3">MA001</strain>
    </source>
</reference>
<keyword evidence="1" id="KW-0472">Membrane</keyword>
<dbReference type="AlphaFoldDB" id="A0A398AXA7"/>
<gene>
    <name evidence="2" type="ORF">D1953_18420</name>
</gene>
<evidence type="ECO:0000313" key="2">
    <source>
        <dbReference type="EMBL" id="RID82287.1"/>
    </source>
</evidence>
<accession>A0A398AXA7</accession>
<dbReference type="EMBL" id="QWVS01000050">
    <property type="protein sequence ID" value="RID82287.1"/>
    <property type="molecule type" value="Genomic_DNA"/>
</dbReference>
<sequence>MKEIIQMLVDIVNNLHDFIQIFVNHTLNLGWTDKDLHFWIMGIIGIIIFLVVLVLSKIIAKMRFGITILSFLYTFTCMIVLVFAIEIQQALTNRGNMEFQDAIIGLLGFIAFFLIFAAISGAFLTGKKMWNQLNKKKR</sequence>
<keyword evidence="1" id="KW-1133">Transmembrane helix</keyword>